<name>A0AA39HU57_9BILA</name>
<sequence length="158" mass="17810">MSRYLHFLYSITFIPFIESLRCFAGNPLERNECSSLNHCIRITPRSGDSQWSCDGNSISHVSLCQSISQSQKSDVIQFENQRFTRPGQDHPQRYTPDRSRSRTSREEEFCFSAGVLGEICCCQSDFCNAASGRDQGTPLAISLFSLFTVLLPLVAQLL</sequence>
<evidence type="ECO:0000313" key="1">
    <source>
        <dbReference type="EMBL" id="KAK0410919.1"/>
    </source>
</evidence>
<keyword evidence="2" id="KW-1185">Reference proteome</keyword>
<protein>
    <submittedName>
        <fullName evidence="1">Uncharacterized protein</fullName>
    </submittedName>
</protein>
<dbReference type="EMBL" id="JAUCMV010000003">
    <property type="protein sequence ID" value="KAK0410919.1"/>
    <property type="molecule type" value="Genomic_DNA"/>
</dbReference>
<organism evidence="1 2">
    <name type="scientific">Steinernema hermaphroditum</name>
    <dbReference type="NCBI Taxonomy" id="289476"/>
    <lineage>
        <taxon>Eukaryota</taxon>
        <taxon>Metazoa</taxon>
        <taxon>Ecdysozoa</taxon>
        <taxon>Nematoda</taxon>
        <taxon>Chromadorea</taxon>
        <taxon>Rhabditida</taxon>
        <taxon>Tylenchina</taxon>
        <taxon>Panagrolaimomorpha</taxon>
        <taxon>Strongyloidoidea</taxon>
        <taxon>Steinernematidae</taxon>
        <taxon>Steinernema</taxon>
    </lineage>
</organism>
<accession>A0AA39HU57</accession>
<evidence type="ECO:0000313" key="2">
    <source>
        <dbReference type="Proteomes" id="UP001175271"/>
    </source>
</evidence>
<gene>
    <name evidence="1" type="ORF">QR680_005394</name>
</gene>
<reference evidence="1" key="1">
    <citation type="submission" date="2023-06" db="EMBL/GenBank/DDBJ databases">
        <title>Genomic analysis of the entomopathogenic nematode Steinernema hermaphroditum.</title>
        <authorList>
            <person name="Schwarz E.M."/>
            <person name="Heppert J.K."/>
            <person name="Baniya A."/>
            <person name="Schwartz H.T."/>
            <person name="Tan C.-H."/>
            <person name="Antoshechkin I."/>
            <person name="Sternberg P.W."/>
            <person name="Goodrich-Blair H."/>
            <person name="Dillman A.R."/>
        </authorList>
    </citation>
    <scope>NUCLEOTIDE SEQUENCE</scope>
    <source>
        <strain evidence="1">PS9179</strain>
        <tissue evidence="1">Whole animal</tissue>
    </source>
</reference>
<dbReference type="AlphaFoldDB" id="A0AA39HU57"/>
<comment type="caution">
    <text evidence="1">The sequence shown here is derived from an EMBL/GenBank/DDBJ whole genome shotgun (WGS) entry which is preliminary data.</text>
</comment>
<dbReference type="Proteomes" id="UP001175271">
    <property type="component" value="Unassembled WGS sequence"/>
</dbReference>
<proteinExistence type="predicted"/>